<feature type="compositionally biased region" description="Basic and acidic residues" evidence="1">
    <location>
        <begin position="21"/>
        <end position="37"/>
    </location>
</feature>
<keyword evidence="3" id="KW-1185">Reference proteome</keyword>
<name>A0A2T7CT89_9POAL</name>
<feature type="compositionally biased region" description="Basic and acidic residues" evidence="1">
    <location>
        <begin position="106"/>
        <end position="116"/>
    </location>
</feature>
<evidence type="ECO:0000313" key="2">
    <source>
        <dbReference type="EMBL" id="PUZ46463.1"/>
    </source>
</evidence>
<evidence type="ECO:0000313" key="3">
    <source>
        <dbReference type="Proteomes" id="UP000244336"/>
    </source>
</evidence>
<feature type="region of interest" description="Disordered" evidence="1">
    <location>
        <begin position="1"/>
        <end position="116"/>
    </location>
</feature>
<organism evidence="2 3">
    <name type="scientific">Panicum hallii var. hallii</name>
    <dbReference type="NCBI Taxonomy" id="1504633"/>
    <lineage>
        <taxon>Eukaryota</taxon>
        <taxon>Viridiplantae</taxon>
        <taxon>Streptophyta</taxon>
        <taxon>Embryophyta</taxon>
        <taxon>Tracheophyta</taxon>
        <taxon>Spermatophyta</taxon>
        <taxon>Magnoliopsida</taxon>
        <taxon>Liliopsida</taxon>
        <taxon>Poales</taxon>
        <taxon>Poaceae</taxon>
        <taxon>PACMAD clade</taxon>
        <taxon>Panicoideae</taxon>
        <taxon>Panicodae</taxon>
        <taxon>Paniceae</taxon>
        <taxon>Panicinae</taxon>
        <taxon>Panicum</taxon>
        <taxon>Panicum sect. Panicum</taxon>
    </lineage>
</organism>
<reference evidence="2 3" key="1">
    <citation type="submission" date="2018-04" db="EMBL/GenBank/DDBJ databases">
        <title>WGS assembly of Panicum hallii var. hallii HAL2.</title>
        <authorList>
            <person name="Lovell J."/>
            <person name="Jenkins J."/>
            <person name="Lowry D."/>
            <person name="Mamidi S."/>
            <person name="Sreedasyam A."/>
            <person name="Weng X."/>
            <person name="Barry K."/>
            <person name="Bonette J."/>
            <person name="Campitelli B."/>
            <person name="Daum C."/>
            <person name="Gordon S."/>
            <person name="Gould B."/>
            <person name="Lipzen A."/>
            <person name="MacQueen A."/>
            <person name="Palacio-Mejia J."/>
            <person name="Plott C."/>
            <person name="Shakirov E."/>
            <person name="Shu S."/>
            <person name="Yoshinaga Y."/>
            <person name="Zane M."/>
            <person name="Rokhsar D."/>
            <person name="Grimwood J."/>
            <person name="Schmutz J."/>
            <person name="Juenger T."/>
        </authorList>
    </citation>
    <scope>NUCLEOTIDE SEQUENCE [LARGE SCALE GENOMIC DNA]</scope>
    <source>
        <strain evidence="3">cv. HAL2</strain>
    </source>
</reference>
<evidence type="ECO:0000256" key="1">
    <source>
        <dbReference type="SAM" id="MobiDB-lite"/>
    </source>
</evidence>
<proteinExistence type="predicted"/>
<dbReference type="AlphaFoldDB" id="A0A2T7CT89"/>
<protein>
    <submittedName>
        <fullName evidence="2">Uncharacterized protein</fullName>
    </submittedName>
</protein>
<dbReference type="Proteomes" id="UP000244336">
    <property type="component" value="Chromosome 7"/>
</dbReference>
<gene>
    <name evidence="2" type="ORF">GQ55_7G080300</name>
</gene>
<dbReference type="Gramene" id="PUZ46463">
    <property type="protein sequence ID" value="PUZ46463"/>
    <property type="gene ID" value="GQ55_7G080300"/>
</dbReference>
<sequence>MDPGQEKGSSPPFAILTNVPRTDEETKEIKRQRERAHFASLSAEQRNERNKRKRESYRRKEMCMNIENENTMPDEPHQQEENNLGSGNEVVKIRATFDTPDVGCKQGDRNAGERTR</sequence>
<dbReference type="EMBL" id="CM009755">
    <property type="protein sequence ID" value="PUZ46463.1"/>
    <property type="molecule type" value="Genomic_DNA"/>
</dbReference>
<accession>A0A2T7CT89</accession>